<dbReference type="RefSeq" id="WP_004707275.1">
    <property type="nucleotide sequence ID" value="NZ_CABHXP010000176.1"/>
</dbReference>
<dbReference type="Pfam" id="PF02080">
    <property type="entry name" value="TrkA_C"/>
    <property type="match status" value="1"/>
</dbReference>
<evidence type="ECO:0000256" key="6">
    <source>
        <dbReference type="ARBA" id="ARBA00022989"/>
    </source>
</evidence>
<dbReference type="SUPFAM" id="SSF116726">
    <property type="entry name" value="TrkA C-terminal domain-like"/>
    <property type="match status" value="2"/>
</dbReference>
<dbReference type="GeneID" id="57905214"/>
<dbReference type="GO" id="GO:0006813">
    <property type="term" value="P:potassium ion transport"/>
    <property type="evidence" value="ECO:0007669"/>
    <property type="project" value="InterPro"/>
</dbReference>
<dbReference type="AlphaFoldDB" id="A0A380PVQ8"/>
<dbReference type="Gene3D" id="3.30.70.1450">
    <property type="entry name" value="Regulator of K+ conductance, C-terminal domain"/>
    <property type="match status" value="2"/>
</dbReference>
<dbReference type="PANTHER" id="PTHR30445:SF3">
    <property type="entry name" value="TRANSPORT PROTEIN YIDE-RELATED"/>
    <property type="match status" value="1"/>
</dbReference>
<keyword evidence="6 8" id="KW-1133">Transmembrane helix</keyword>
<dbReference type="EMBL" id="UHJA01000001">
    <property type="protein sequence ID" value="SUP77670.1"/>
    <property type="molecule type" value="Genomic_DNA"/>
</dbReference>
<dbReference type="Proteomes" id="UP000254835">
    <property type="component" value="Unassembled WGS sequence"/>
</dbReference>
<dbReference type="OrthoDB" id="5166626at2"/>
<accession>A0A380PVQ8</accession>
<feature type="transmembrane region" description="Helical" evidence="8">
    <location>
        <begin position="371"/>
        <end position="391"/>
    </location>
</feature>
<dbReference type="InterPro" id="IPR023018">
    <property type="entry name" value="Transpt_YidE_put"/>
</dbReference>
<comment type="similarity">
    <text evidence="8">Belongs to the AAE transporter (TC 2.A.81) family. YidE subfamily.</text>
</comment>
<evidence type="ECO:0000256" key="1">
    <source>
        <dbReference type="ARBA" id="ARBA00004651"/>
    </source>
</evidence>
<dbReference type="NCBIfam" id="NF003007">
    <property type="entry name" value="PRK03818.1"/>
    <property type="match status" value="1"/>
</dbReference>
<keyword evidence="4 8" id="KW-0812">Transmembrane</keyword>
<comment type="subcellular location">
    <subcellularLocation>
        <location evidence="1 8">Cell membrane</location>
        <topology evidence="1 8">Multi-pass membrane protein</topology>
    </subcellularLocation>
</comment>
<evidence type="ECO:0000256" key="8">
    <source>
        <dbReference type="HAMAP-Rule" id="MF_01016"/>
    </source>
</evidence>
<feature type="transmembrane region" description="Helical" evidence="8">
    <location>
        <begin position="163"/>
        <end position="182"/>
    </location>
</feature>
<feature type="domain" description="RCK C-terminal" evidence="9">
    <location>
        <begin position="279"/>
        <end position="361"/>
    </location>
</feature>
<evidence type="ECO:0000256" key="4">
    <source>
        <dbReference type="ARBA" id="ARBA00022692"/>
    </source>
</evidence>
<name>A0A380PVQ8_YERFR</name>
<evidence type="ECO:0000256" key="3">
    <source>
        <dbReference type="ARBA" id="ARBA00022475"/>
    </source>
</evidence>
<feature type="transmembrane region" description="Helical" evidence="8">
    <location>
        <begin position="432"/>
        <end position="452"/>
    </location>
</feature>
<dbReference type="InterPro" id="IPR006512">
    <property type="entry name" value="YidE_YbjL"/>
</dbReference>
<reference evidence="10 11" key="1">
    <citation type="submission" date="2018-06" db="EMBL/GenBank/DDBJ databases">
        <authorList>
            <consortium name="Pathogen Informatics"/>
            <person name="Doyle S."/>
        </authorList>
    </citation>
    <scope>NUCLEOTIDE SEQUENCE [LARGE SCALE GENOMIC DNA]</scope>
    <source>
        <strain evidence="10 11">NCTC11470</strain>
    </source>
</reference>
<sequence>MSDIALTVSMLALVAVLGLWIGNWKVYGVGLGIGGVLFGGIIVGHFAQTYQLVLNGDMLHFIQEFGLILFVYTIGIQVGPGFFSSLRVSGLRLNCFAILMVIVGGLVTAIIHKLFAVPLPIILGVFSGAVTNTPALGAAQQILTDLGSPPQLVSQMGMGYAMAYPFGICGILLVMWLIRLFFKINVDREAKDFDSSHGQNRELLQTMNVAVRNANLHGLSVQDVPLLNSDDVVCSRLKRGDLLMVPLPATVIELGDYLHLVGQREALEKVLLVVGEEVDVTLSTAGTALQTARVVVTNEAVLGKKIRDLNLKQKYDVAITRLNRAGIELVASNSASLQFGDILNLVGRPEAIEAVSAVVGNAQQKLQQVQMLPVFIGVGLGVLLGSIPLFIPGFPAALRLGLAGGPLVVALILGRIGSIGKLYWFMPPSANLALRELGIVLFLSVVGLKSGGDFINTLVNGDGLAWIGYGAMITGIPLLTVGILARMLVKMNYLTLCGMLAGSMTDPPALAFANGLHPTSGAAALSYATVYPLAMFLRIMSPQILAVLFWTTM</sequence>
<dbReference type="GO" id="GO:0008324">
    <property type="term" value="F:monoatomic cation transmembrane transporter activity"/>
    <property type="evidence" value="ECO:0007669"/>
    <property type="project" value="InterPro"/>
</dbReference>
<dbReference type="Pfam" id="PF06826">
    <property type="entry name" value="Asp-Al_Ex"/>
    <property type="match status" value="2"/>
</dbReference>
<keyword evidence="5" id="KW-0677">Repeat</keyword>
<evidence type="ECO:0000259" key="9">
    <source>
        <dbReference type="PROSITE" id="PS51202"/>
    </source>
</evidence>
<feature type="transmembrane region" description="Helical" evidence="8">
    <location>
        <begin position="464"/>
        <end position="485"/>
    </location>
</feature>
<evidence type="ECO:0000313" key="11">
    <source>
        <dbReference type="Proteomes" id="UP000254835"/>
    </source>
</evidence>
<feature type="transmembrane region" description="Helical" evidence="8">
    <location>
        <begin position="28"/>
        <end position="47"/>
    </location>
</feature>
<feature type="transmembrane region" description="Helical" evidence="8">
    <location>
        <begin position="91"/>
        <end position="112"/>
    </location>
</feature>
<feature type="domain" description="RCK C-terminal" evidence="9">
    <location>
        <begin position="191"/>
        <end position="276"/>
    </location>
</feature>
<dbReference type="InterPro" id="IPR036721">
    <property type="entry name" value="RCK_C_sf"/>
</dbReference>
<dbReference type="HAMAP" id="MF_01016">
    <property type="entry name" value="YidE"/>
    <property type="match status" value="1"/>
</dbReference>
<feature type="transmembrane region" description="Helical" evidence="8">
    <location>
        <begin position="397"/>
        <end position="420"/>
    </location>
</feature>
<dbReference type="PANTHER" id="PTHR30445">
    <property type="entry name" value="K(+)_H(+) ANTIPORTER SUBUNIT KHTT"/>
    <property type="match status" value="1"/>
</dbReference>
<dbReference type="NCBIfam" id="TIGR01625">
    <property type="entry name" value="YidE_YbjL_dupl"/>
    <property type="match status" value="2"/>
</dbReference>
<proteinExistence type="inferred from homology"/>
<feature type="transmembrane region" description="Helical" evidence="8">
    <location>
        <begin position="59"/>
        <end position="79"/>
    </location>
</feature>
<organism evidence="10 11">
    <name type="scientific">Yersinia frederiksenii</name>
    <dbReference type="NCBI Taxonomy" id="29484"/>
    <lineage>
        <taxon>Bacteria</taxon>
        <taxon>Pseudomonadati</taxon>
        <taxon>Pseudomonadota</taxon>
        <taxon>Gammaproteobacteria</taxon>
        <taxon>Enterobacterales</taxon>
        <taxon>Yersiniaceae</taxon>
        <taxon>Yersinia</taxon>
    </lineage>
</organism>
<evidence type="ECO:0000256" key="7">
    <source>
        <dbReference type="ARBA" id="ARBA00023136"/>
    </source>
</evidence>
<feature type="transmembrane region" description="Helical" evidence="8">
    <location>
        <begin position="530"/>
        <end position="550"/>
    </location>
</feature>
<dbReference type="PROSITE" id="PS51202">
    <property type="entry name" value="RCK_C"/>
    <property type="match status" value="2"/>
</dbReference>
<feature type="transmembrane region" description="Helical" evidence="8">
    <location>
        <begin position="492"/>
        <end position="510"/>
    </location>
</feature>
<dbReference type="GO" id="GO:0005886">
    <property type="term" value="C:plasma membrane"/>
    <property type="evidence" value="ECO:0007669"/>
    <property type="project" value="UniProtKB-SubCell"/>
</dbReference>
<keyword evidence="7 8" id="KW-0472">Membrane</keyword>
<keyword evidence="3 8" id="KW-1003">Cell membrane</keyword>
<evidence type="ECO:0000256" key="2">
    <source>
        <dbReference type="ARBA" id="ARBA00022448"/>
    </source>
</evidence>
<dbReference type="InterPro" id="IPR006037">
    <property type="entry name" value="RCK_C"/>
</dbReference>
<evidence type="ECO:0000313" key="10">
    <source>
        <dbReference type="EMBL" id="SUP77670.1"/>
    </source>
</evidence>
<protein>
    <recommendedName>
        <fullName evidence="8">Putative transport protein NCTC11470_02747</fullName>
    </recommendedName>
</protein>
<keyword evidence="2 8" id="KW-0813">Transport</keyword>
<dbReference type="InterPro" id="IPR050144">
    <property type="entry name" value="AAE_transporter"/>
</dbReference>
<evidence type="ECO:0000256" key="5">
    <source>
        <dbReference type="ARBA" id="ARBA00022737"/>
    </source>
</evidence>
<gene>
    <name evidence="10" type="ORF">NCTC11470_02747</name>
</gene>